<dbReference type="Proteomes" id="UP000182690">
    <property type="component" value="Unassembled WGS sequence"/>
</dbReference>
<reference evidence="1 2" key="1">
    <citation type="submission" date="2016-10" db="EMBL/GenBank/DDBJ databases">
        <authorList>
            <person name="de Groot N.N."/>
        </authorList>
    </citation>
    <scope>NUCLEOTIDE SEQUENCE [LARGE SCALE GENOMIC DNA]</scope>
    <source>
        <strain evidence="1 2">DSM 22788</strain>
    </source>
</reference>
<dbReference type="AlphaFoldDB" id="A0A1H0XR28"/>
<protein>
    <submittedName>
        <fullName evidence="1">Uncharacterized protein</fullName>
    </submittedName>
</protein>
<evidence type="ECO:0000313" key="1">
    <source>
        <dbReference type="EMBL" id="SDQ05126.1"/>
    </source>
</evidence>
<sequence>MNLGSLELNLRIRVDAGIGDELTEVGHVETQVPVPLKATMRGSTLHIDAPDTVAIVSAILDAAANAATKPAHCSEVFPRIDELTDPPPCPEHRPVQHRDAKPPWCNTCKRTADGRCAQCMKPIRVTTDFICENCGTDYSKG</sequence>
<accession>A0A1H0XR28</accession>
<name>A0A1H0XR28_9MICO</name>
<dbReference type="EMBL" id="FNKB01000001">
    <property type="protein sequence ID" value="SDQ05126.1"/>
    <property type="molecule type" value="Genomic_DNA"/>
</dbReference>
<evidence type="ECO:0000313" key="2">
    <source>
        <dbReference type="Proteomes" id="UP000182690"/>
    </source>
</evidence>
<dbReference type="STRING" id="1079994.SAMN04488565_0048"/>
<organism evidence="1 2">
    <name type="scientific">Leucobacter chromiiresistens</name>
    <dbReference type="NCBI Taxonomy" id="1079994"/>
    <lineage>
        <taxon>Bacteria</taxon>
        <taxon>Bacillati</taxon>
        <taxon>Actinomycetota</taxon>
        <taxon>Actinomycetes</taxon>
        <taxon>Micrococcales</taxon>
        <taxon>Microbacteriaceae</taxon>
        <taxon>Leucobacter</taxon>
    </lineage>
</organism>
<gene>
    <name evidence="1" type="ORF">SAMN04488565_0048</name>
</gene>
<proteinExistence type="predicted"/>